<dbReference type="OrthoDB" id="552755at2759"/>
<evidence type="ECO:0000313" key="3">
    <source>
        <dbReference type="Proteomes" id="UP000070700"/>
    </source>
</evidence>
<dbReference type="EMBL" id="KQ947419">
    <property type="protein sequence ID" value="KUJ14825.1"/>
    <property type="molecule type" value="Genomic_DNA"/>
</dbReference>
<dbReference type="GO" id="GO:0005634">
    <property type="term" value="C:nucleus"/>
    <property type="evidence" value="ECO:0007669"/>
    <property type="project" value="TreeGrafter"/>
</dbReference>
<dbReference type="PANTHER" id="PTHR15410:SF2">
    <property type="entry name" value="HIRA-INTERACTING PROTEIN 3"/>
    <property type="match status" value="1"/>
</dbReference>
<feature type="compositionally biased region" description="Basic residues" evidence="1">
    <location>
        <begin position="159"/>
        <end position="174"/>
    </location>
</feature>
<reference evidence="2 3" key="1">
    <citation type="submission" date="2015-10" db="EMBL/GenBank/DDBJ databases">
        <title>Full genome of DAOMC 229536 Phialocephala scopiformis, a fungal endophyte of spruce producing the potent anti-insectan compound rugulosin.</title>
        <authorList>
            <consortium name="DOE Joint Genome Institute"/>
            <person name="Walker A.K."/>
            <person name="Frasz S.L."/>
            <person name="Seifert K.A."/>
            <person name="Miller J.D."/>
            <person name="Mondo S.J."/>
            <person name="Labutti K."/>
            <person name="Lipzen A."/>
            <person name="Dockter R."/>
            <person name="Kennedy M."/>
            <person name="Grigoriev I.V."/>
            <person name="Spatafora J.W."/>
        </authorList>
    </citation>
    <scope>NUCLEOTIDE SEQUENCE [LARGE SCALE GENOMIC DNA]</scope>
    <source>
        <strain evidence="2 3">CBS 120377</strain>
    </source>
</reference>
<feature type="compositionally biased region" description="Acidic residues" evidence="1">
    <location>
        <begin position="254"/>
        <end position="263"/>
    </location>
</feature>
<dbReference type="PANTHER" id="PTHR15410">
    <property type="entry name" value="HIRA-INTERACTING PROTEIN 3"/>
    <property type="match status" value="1"/>
</dbReference>
<sequence length="513" mass="56755">MAPSEKMIVAELRSAILSTFNGPDRTLLTVKKIRAKVEEDLNLPNDFFSQGAWKEKSKTLIRTYAQELMDGEEAAGGATSSPVKAKPESTPQPTPKKITPLRKGTKRASQEKQERPKKRQKKEETPISDEEIDEPTEEESEEAEESEFGDSEDSDDKGRKKSKAKGPKCASKSRAKVDSDSGEDDESEDSLPDSLVDSDDSDAPKKKTKPKSKPAAKPTPKRQVKTKPKAKHVSEDEEDEPEEPPKTATKDIVDSEEEPEETDTALAPKKEEHKSQFMKAPSAESSELTPVPKDADLSDSEMSVVLDEEPKPKRKRRSKVEMADPSSRAPKPAKAPKEPKAAKPAKTKAKAPPAGKDLTEDEQQIKTYQSQLKKCGINKIWQFELKQYGDDNKAKIRHLQGVLKDIGMTGRFSEARAREIKEMRELQADLEAVKEGEKSWGLDSGRRASRGGSKKKSLKEDSDEDDEGGDAGDDDDEDEKKASNSRSSSEQPAARKPRARAALAFLEDEDSDE</sequence>
<feature type="compositionally biased region" description="Basic residues" evidence="1">
    <location>
        <begin position="447"/>
        <end position="457"/>
    </location>
</feature>
<dbReference type="InParanoid" id="A0A194X3Q8"/>
<dbReference type="RefSeq" id="XP_018069180.1">
    <property type="nucleotide sequence ID" value="XM_018205169.1"/>
</dbReference>
<feature type="compositionally biased region" description="Acidic residues" evidence="1">
    <location>
        <begin position="126"/>
        <end position="155"/>
    </location>
</feature>
<feature type="compositionally biased region" description="Acidic residues" evidence="1">
    <location>
        <begin position="461"/>
        <end position="478"/>
    </location>
</feature>
<feature type="compositionally biased region" description="Acidic residues" evidence="1">
    <location>
        <begin position="180"/>
        <end position="201"/>
    </location>
</feature>
<protein>
    <recommendedName>
        <fullName evidence="4">Transcriptional regulator</fullName>
    </recommendedName>
</protein>
<feature type="region of interest" description="Disordered" evidence="1">
    <location>
        <begin position="431"/>
        <end position="513"/>
    </location>
</feature>
<evidence type="ECO:0000313" key="2">
    <source>
        <dbReference type="EMBL" id="KUJ14825.1"/>
    </source>
</evidence>
<keyword evidence="3" id="KW-1185">Reference proteome</keyword>
<evidence type="ECO:0008006" key="4">
    <source>
        <dbReference type="Google" id="ProtNLM"/>
    </source>
</evidence>
<dbReference type="GeneID" id="28814895"/>
<organism evidence="2 3">
    <name type="scientific">Mollisia scopiformis</name>
    <name type="common">Conifer needle endophyte fungus</name>
    <name type="synonym">Phialocephala scopiformis</name>
    <dbReference type="NCBI Taxonomy" id="149040"/>
    <lineage>
        <taxon>Eukaryota</taxon>
        <taxon>Fungi</taxon>
        <taxon>Dikarya</taxon>
        <taxon>Ascomycota</taxon>
        <taxon>Pezizomycotina</taxon>
        <taxon>Leotiomycetes</taxon>
        <taxon>Helotiales</taxon>
        <taxon>Mollisiaceae</taxon>
        <taxon>Mollisia</taxon>
    </lineage>
</organism>
<feature type="region of interest" description="Disordered" evidence="1">
    <location>
        <begin position="71"/>
        <end position="361"/>
    </location>
</feature>
<dbReference type="KEGG" id="psco:LY89DRAFT_122906"/>
<feature type="compositionally biased region" description="Basic residues" evidence="1">
    <location>
        <begin position="206"/>
        <end position="231"/>
    </location>
</feature>
<dbReference type="InterPro" id="IPR037647">
    <property type="entry name" value="HIRIP3"/>
</dbReference>
<evidence type="ECO:0000256" key="1">
    <source>
        <dbReference type="SAM" id="MobiDB-lite"/>
    </source>
</evidence>
<dbReference type="AlphaFoldDB" id="A0A194X3Q8"/>
<dbReference type="Proteomes" id="UP000070700">
    <property type="component" value="Unassembled WGS sequence"/>
</dbReference>
<gene>
    <name evidence="2" type="ORF">LY89DRAFT_122906</name>
</gene>
<accession>A0A194X3Q8</accession>
<name>A0A194X3Q8_MOLSC</name>
<feature type="compositionally biased region" description="Basic and acidic residues" evidence="1">
    <location>
        <begin position="243"/>
        <end position="253"/>
    </location>
</feature>
<feature type="compositionally biased region" description="Basic and acidic residues" evidence="1">
    <location>
        <begin position="431"/>
        <end position="446"/>
    </location>
</feature>
<proteinExistence type="predicted"/>